<evidence type="ECO:0000259" key="13">
    <source>
        <dbReference type="PROSITE" id="PS50095"/>
    </source>
</evidence>
<comment type="pathway">
    <text evidence="2">Lipid metabolism.</text>
</comment>
<feature type="binding site" evidence="9">
    <location>
        <position position="532"/>
    </location>
    <ligand>
        <name>Fe cation</name>
        <dbReference type="ChEBI" id="CHEBI:24875"/>
        <note>catalytic</note>
    </ligand>
</feature>
<evidence type="ECO:0000256" key="11">
    <source>
        <dbReference type="PIRSR" id="PIRSR601885-3"/>
    </source>
</evidence>
<dbReference type="EMBL" id="REGW02000014">
    <property type="protein sequence ID" value="KAE8286832.1"/>
    <property type="molecule type" value="Genomic_DNA"/>
</dbReference>
<keyword evidence="9" id="KW-0408">Iron</keyword>
<dbReference type="InterPro" id="IPR036226">
    <property type="entry name" value="LipOase_C_sf"/>
</dbReference>
<dbReference type="PROSITE" id="PS51393">
    <property type="entry name" value="LIPOXYGENASE_3"/>
    <property type="match status" value="2"/>
</dbReference>
<organism evidence="15 16">
    <name type="scientific">Larimichthys crocea</name>
    <name type="common">Large yellow croaker</name>
    <name type="synonym">Pseudosciaena crocea</name>
    <dbReference type="NCBI Taxonomy" id="215358"/>
    <lineage>
        <taxon>Eukaryota</taxon>
        <taxon>Metazoa</taxon>
        <taxon>Chordata</taxon>
        <taxon>Craniata</taxon>
        <taxon>Vertebrata</taxon>
        <taxon>Euteleostomi</taxon>
        <taxon>Actinopterygii</taxon>
        <taxon>Neopterygii</taxon>
        <taxon>Teleostei</taxon>
        <taxon>Neoteleostei</taxon>
        <taxon>Acanthomorphata</taxon>
        <taxon>Eupercaria</taxon>
        <taxon>Sciaenidae</taxon>
        <taxon>Larimichthys</taxon>
    </lineage>
</organism>
<feature type="domain" description="PLAT" evidence="13">
    <location>
        <begin position="1"/>
        <end position="107"/>
    </location>
</feature>
<name>A0A6G0I6H5_LARCR</name>
<comment type="caution">
    <text evidence="15">The sequence shown here is derived from an EMBL/GenBank/DDBJ whole genome shotgun (WGS) entry which is preliminary data.</text>
</comment>
<dbReference type="GO" id="GO:0034440">
    <property type="term" value="P:lipid oxidation"/>
    <property type="evidence" value="ECO:0007669"/>
    <property type="project" value="InterPro"/>
</dbReference>
<evidence type="ECO:0000313" key="15">
    <source>
        <dbReference type="EMBL" id="KAE8286832.1"/>
    </source>
</evidence>
<keyword evidence="6" id="KW-0223">Dioxygenase</keyword>
<dbReference type="Gene3D" id="1.20.245.10">
    <property type="entry name" value="Lipoxygenase-1, Domain 5"/>
    <property type="match status" value="2"/>
</dbReference>
<protein>
    <submittedName>
        <fullName evidence="15">Hydroperoxide isomerase ALOXE3</fullName>
    </submittedName>
</protein>
<dbReference type="PROSITE" id="PS50095">
    <property type="entry name" value="PLAT"/>
    <property type="match status" value="2"/>
</dbReference>
<dbReference type="GO" id="GO:0016702">
    <property type="term" value="F:oxidoreductase activity, acting on single donors with incorporation of molecular oxygen, incorporation of two atoms of oxygen"/>
    <property type="evidence" value="ECO:0007669"/>
    <property type="project" value="InterPro"/>
</dbReference>
<dbReference type="PANTHER" id="PTHR11771">
    <property type="entry name" value="LIPOXYGENASE"/>
    <property type="match status" value="1"/>
</dbReference>
<dbReference type="Pfam" id="PF00305">
    <property type="entry name" value="Lipoxygenase"/>
    <property type="match status" value="2"/>
</dbReference>
<evidence type="ECO:0000256" key="3">
    <source>
        <dbReference type="ARBA" id="ARBA00009419"/>
    </source>
</evidence>
<keyword evidence="7" id="KW-0560">Oxidoreductase</keyword>
<evidence type="ECO:0000256" key="12">
    <source>
        <dbReference type="PROSITE-ProRule" id="PRU00152"/>
    </source>
</evidence>
<accession>A0A6G0I6H5</accession>
<dbReference type="InterPro" id="IPR001024">
    <property type="entry name" value="PLAT/LH2_dom"/>
</dbReference>
<feature type="domain" description="Lipoxygenase" evidence="14">
    <location>
        <begin position="107"/>
        <end position="655"/>
    </location>
</feature>
<keyword evidence="15" id="KW-0413">Isomerase</keyword>
<comment type="subcellular location">
    <subcellularLocation>
        <location evidence="1">Cytoplasm</location>
    </subcellularLocation>
</comment>
<dbReference type="PROSITE" id="PS00081">
    <property type="entry name" value="LIPOXYGENASE_2"/>
    <property type="match status" value="1"/>
</dbReference>
<evidence type="ECO:0000256" key="9">
    <source>
        <dbReference type="PIRSR" id="PIRSR601885-1"/>
    </source>
</evidence>
<keyword evidence="4" id="KW-0963">Cytoplasm</keyword>
<dbReference type="GO" id="GO:0016853">
    <property type="term" value="F:isomerase activity"/>
    <property type="evidence" value="ECO:0007669"/>
    <property type="project" value="UniProtKB-KW"/>
</dbReference>
<feature type="domain" description="PLAT" evidence="13">
    <location>
        <begin position="607"/>
        <end position="722"/>
    </location>
</feature>
<evidence type="ECO:0000256" key="5">
    <source>
        <dbReference type="ARBA" id="ARBA00022723"/>
    </source>
</evidence>
<feature type="site" description="Essential for stabilizing binding to COTL1" evidence="11">
    <location>
        <position position="92"/>
    </location>
</feature>
<keyword evidence="10" id="KW-0106">Calcium</keyword>
<evidence type="ECO:0000256" key="4">
    <source>
        <dbReference type="ARBA" id="ARBA00022490"/>
    </source>
</evidence>
<dbReference type="GO" id="GO:0005737">
    <property type="term" value="C:cytoplasm"/>
    <property type="evidence" value="ECO:0007669"/>
    <property type="project" value="UniProtKB-SubCell"/>
</dbReference>
<gene>
    <name evidence="15" type="ORF">D5F01_LYC14786</name>
</gene>
<evidence type="ECO:0000256" key="7">
    <source>
        <dbReference type="ARBA" id="ARBA00023002"/>
    </source>
</evidence>
<evidence type="ECO:0000256" key="8">
    <source>
        <dbReference type="ARBA" id="ARBA00023098"/>
    </source>
</evidence>
<dbReference type="SUPFAM" id="SSF49723">
    <property type="entry name" value="Lipase/lipooxygenase domain (PLAT/LH2 domain)"/>
    <property type="match status" value="2"/>
</dbReference>
<evidence type="ECO:0000256" key="10">
    <source>
        <dbReference type="PIRSR" id="PIRSR601885-2"/>
    </source>
</evidence>
<proteinExistence type="inferred from homology"/>
<feature type="binding site" evidence="10">
    <location>
        <position position="69"/>
    </location>
    <ligand>
        <name>Ca(2+)</name>
        <dbReference type="ChEBI" id="CHEBI:29108"/>
        <label>1</label>
    </ligand>
</feature>
<evidence type="ECO:0000256" key="6">
    <source>
        <dbReference type="ARBA" id="ARBA00022964"/>
    </source>
</evidence>
<comment type="caution">
    <text evidence="12">Lacks conserved residue(s) required for the propagation of feature annotation.</text>
</comment>
<dbReference type="PRINTS" id="PR00087">
    <property type="entry name" value="LIPOXYGENASE"/>
</dbReference>
<dbReference type="AlphaFoldDB" id="A0A6G0I6H5"/>
<dbReference type="InterPro" id="IPR036392">
    <property type="entry name" value="PLAT/LH2_dom_sf"/>
</dbReference>
<dbReference type="InterPro" id="IPR013819">
    <property type="entry name" value="LipOase_C"/>
</dbReference>
<dbReference type="SMART" id="SM00308">
    <property type="entry name" value="LH2"/>
    <property type="match status" value="2"/>
</dbReference>
<feature type="binding site" evidence="9">
    <location>
        <position position="353"/>
    </location>
    <ligand>
        <name>Fe cation</name>
        <dbReference type="ChEBI" id="CHEBI:24875"/>
        <note>catalytic</note>
    </ligand>
</feature>
<feature type="domain" description="Lipoxygenase" evidence="14">
    <location>
        <begin position="722"/>
        <end position="1256"/>
    </location>
</feature>
<dbReference type="Pfam" id="PF01477">
    <property type="entry name" value="PLAT"/>
    <property type="match status" value="2"/>
</dbReference>
<dbReference type="SUPFAM" id="SSF48484">
    <property type="entry name" value="Lipoxigenase"/>
    <property type="match status" value="2"/>
</dbReference>
<keyword evidence="8" id="KW-0443">Lipid metabolism</keyword>
<comment type="cofactor">
    <cofactor evidence="9">
        <name>Fe cation</name>
        <dbReference type="ChEBI" id="CHEBI:24875"/>
    </cofactor>
    <text evidence="9">Binds 1 Fe cation per subunit.</text>
</comment>
<dbReference type="Gene3D" id="2.60.60.20">
    <property type="entry name" value="PLAT/LH2 domain"/>
    <property type="match status" value="1"/>
</dbReference>
<dbReference type="Proteomes" id="UP000424527">
    <property type="component" value="Unassembled WGS sequence"/>
</dbReference>
<keyword evidence="16" id="KW-1185">Reference proteome</keyword>
<feature type="binding site" evidence="10">
    <location>
        <position position="5"/>
    </location>
    <ligand>
        <name>Ca(2+)</name>
        <dbReference type="ChEBI" id="CHEBI:29108"/>
        <label>1</label>
    </ligand>
</feature>
<evidence type="ECO:0000313" key="16">
    <source>
        <dbReference type="Proteomes" id="UP000424527"/>
    </source>
</evidence>
<dbReference type="PRINTS" id="PR00467">
    <property type="entry name" value="MAMLPOXGNASE"/>
</dbReference>
<sequence>MLHAGTFDNLYVTLIGSERQSERTQLTSFGLDDKTGKVGTYSVTTFFSLGCLLLLKLEKDPFHESLEKDWFCSTIVVKTPENDEILFPCHRWMSRGEIALLRGGRATKPSEDLHPRLVEQRKKELVQQKLMYKWEKYEDGVSYISNIKDLKALSADISYSFLKAFQFKHIGELISAELNMKNLTDEPWESFEAMKGFSWLKKSPFLDYMFQHWKDNDFYGYQFLNGPNPNVIQRCSKLPSNFPVTEEMVKPFLANGSSLTAEIKKGNIFIIDYKIMDDLPQKLIDGKPAPLTPALCLLYLNPEKKLLPIAIQLGQKPSEETPIFLPSDLESDWLLAKIYVKHADALYSAVIAHLQDTHLLAEVFTMATYRNLPKNHPLYKLLMPHHRYTLHISILARARLHGPGRLLTKFSLGADAITELLRKALSQTTYTSLCLPENIAARGLESIPNFYYRDDALRLWSIINSFVKAVVVFYYPSDSEVSGDSELQEWVNEIFYYGFLGNDNSGIPSSFQTVEELIRFVTMVIFTSSVQHAAVNSPQLDFLGWIPNAPFVLHQPQPTTKGQSSMEAILATLPNKSLSGLQSSLMWRLSEMSDDFVPLGTYPQQRFDEPAVLQMIKDFQAELSSLNVAITKRNSELELPYYYLNPKEIENSTGKYTVKTSSSLGKLLLIKVEKDPCFLLPEDEWYCSKIVVTTPEGDVLLFPCYRWISRGELVDLRGGRAMKVFDDDHNLLTGHREKELKLKRNLYQWEVTDERLPHMSHFKEISELPAEISISMSKKIEMLFKKKLTGVELRVNKLIGSAEQWKTIDDIKKIFCSKKTTMSEYVTKHWMEDDFYGFQFLNAINPNVIKRCSGLPPNFPVTEEMVKPFLEEGSSLQKEIEKGNIFLCDFKRMDGLPTKVYDGESLQVTAGLCLFYVNPEKKLMPIAIQLQQQPSEQNPIFLPSDTETDWVLAKMFIKNADIMQHQSVYHLMNTHQLAGVFTVATLRSFPAIHPLYKLLIPHVRYTLQINTMARKYIFGPDEILSRSSLGYDGMIALMRKALSEMTYSSLCMPENITARGLESIPNFYYRDDGLKLWNIINSFVRAVVEYYYPSDSEVCKDTELQEWISEIFKHGFLENKDAGFPAGFNTVEEVIKFITMFDYCSWVPNGSLLLRKPPPTTKGQSSMKTILETLPNVEDMANFIAEARILSEKYIDMVPMGTYPEERFDEPAIKQMIKEFQAELSYLSEAIQERNSQLEVPYTYLDPAQIENSITI</sequence>
<reference evidence="15 16" key="1">
    <citation type="submission" date="2019-07" db="EMBL/GenBank/DDBJ databases">
        <title>Chromosome genome assembly for large yellow croaker.</title>
        <authorList>
            <person name="Xiao S."/>
        </authorList>
    </citation>
    <scope>NUCLEOTIDE SEQUENCE [LARGE SCALE GENOMIC DNA]</scope>
    <source>
        <strain evidence="15">JMULYC20181020</strain>
        <tissue evidence="15">Muscle</tissue>
    </source>
</reference>
<dbReference type="GO" id="GO:0005506">
    <property type="term" value="F:iron ion binding"/>
    <property type="evidence" value="ECO:0007669"/>
    <property type="project" value="InterPro"/>
</dbReference>
<evidence type="ECO:0000256" key="1">
    <source>
        <dbReference type="ARBA" id="ARBA00004496"/>
    </source>
</evidence>
<dbReference type="InterPro" id="IPR001885">
    <property type="entry name" value="LipOase_mml"/>
</dbReference>
<dbReference type="InterPro" id="IPR020834">
    <property type="entry name" value="LipOase_CS"/>
</dbReference>
<dbReference type="InterPro" id="IPR000907">
    <property type="entry name" value="LipOase"/>
</dbReference>
<keyword evidence="5 9" id="KW-0479">Metal-binding</keyword>
<dbReference type="Gene3D" id="3.10.450.60">
    <property type="match status" value="2"/>
</dbReference>
<feature type="binding site" evidence="9">
    <location>
        <position position="358"/>
    </location>
    <ligand>
        <name>Fe cation</name>
        <dbReference type="ChEBI" id="CHEBI:24875"/>
        <note>catalytic</note>
    </ligand>
</feature>
<comment type="similarity">
    <text evidence="3">Belongs to the lipoxygenase family.</text>
</comment>
<evidence type="ECO:0000256" key="2">
    <source>
        <dbReference type="ARBA" id="ARBA00005189"/>
    </source>
</evidence>
<evidence type="ECO:0000259" key="14">
    <source>
        <dbReference type="PROSITE" id="PS51393"/>
    </source>
</evidence>